<dbReference type="RefSeq" id="WP_124301621.1">
    <property type="nucleotide sequence ID" value="NZ_CP027749.1"/>
</dbReference>
<dbReference type="InterPro" id="IPR054030">
    <property type="entry name" value="Gp5_Vgr_C"/>
</dbReference>
<evidence type="ECO:0000259" key="6">
    <source>
        <dbReference type="Pfam" id="PF22178"/>
    </source>
</evidence>
<dbReference type="PANTHER" id="PTHR32305">
    <property type="match status" value="1"/>
</dbReference>
<evidence type="ECO:0000259" key="5">
    <source>
        <dbReference type="Pfam" id="PF04717"/>
    </source>
</evidence>
<organism evidence="7 8">
    <name type="scientific">Pseudomonas chlororaphis subsp. aureofaciens</name>
    <dbReference type="NCBI Taxonomy" id="587851"/>
    <lineage>
        <taxon>Bacteria</taxon>
        <taxon>Pseudomonadati</taxon>
        <taxon>Pseudomonadota</taxon>
        <taxon>Gammaproteobacteria</taxon>
        <taxon>Pseudomonadales</taxon>
        <taxon>Pseudomonadaceae</taxon>
        <taxon>Pseudomonas</taxon>
    </lineage>
</organism>
<dbReference type="Gene3D" id="2.30.110.50">
    <property type="match status" value="1"/>
</dbReference>
<evidence type="ECO:0000256" key="3">
    <source>
        <dbReference type="ARBA" id="ARBA00022525"/>
    </source>
</evidence>
<dbReference type="InterPro" id="IPR050708">
    <property type="entry name" value="T6SS_VgrG/RHS"/>
</dbReference>
<dbReference type="NCBIfam" id="TIGR01646">
    <property type="entry name" value="vgr_GE"/>
    <property type="match status" value="1"/>
</dbReference>
<evidence type="ECO:0000256" key="4">
    <source>
        <dbReference type="SAM" id="MobiDB-lite"/>
    </source>
</evidence>
<name>A0AAD0ZIW7_9PSED</name>
<dbReference type="EMBL" id="CP027750">
    <property type="protein sequence ID" value="AZE29998.1"/>
    <property type="molecule type" value="Genomic_DNA"/>
</dbReference>
<dbReference type="Gene3D" id="3.55.50.10">
    <property type="entry name" value="Baseplate protein-like domains"/>
    <property type="match status" value="1"/>
</dbReference>
<accession>A0AAD0ZIW7</accession>
<dbReference type="InterPro" id="IPR037026">
    <property type="entry name" value="Vgr_OB-fold_dom_sf"/>
</dbReference>
<dbReference type="SUPFAM" id="SSF69255">
    <property type="entry name" value="gp5 N-terminal domain-like"/>
    <property type="match status" value="1"/>
</dbReference>
<dbReference type="Pfam" id="PF22178">
    <property type="entry name" value="Gp5_trimer_C"/>
    <property type="match status" value="1"/>
</dbReference>
<evidence type="ECO:0000313" key="8">
    <source>
        <dbReference type="Proteomes" id="UP000280455"/>
    </source>
</evidence>
<dbReference type="Pfam" id="PF05954">
    <property type="entry name" value="Phage_GPD"/>
    <property type="match status" value="1"/>
</dbReference>
<dbReference type="Gene3D" id="2.40.50.230">
    <property type="entry name" value="Gp5 N-terminal domain"/>
    <property type="match status" value="1"/>
</dbReference>
<dbReference type="InterPro" id="IPR006533">
    <property type="entry name" value="T6SS_Vgr_RhsGE"/>
</dbReference>
<dbReference type="Proteomes" id="UP000280455">
    <property type="component" value="Chromosome"/>
</dbReference>
<gene>
    <name evidence="7" type="ORF">C4K07_3213</name>
</gene>
<dbReference type="PANTHER" id="PTHR32305:SF15">
    <property type="entry name" value="PROTEIN RHSA-RELATED"/>
    <property type="match status" value="1"/>
</dbReference>
<dbReference type="AlphaFoldDB" id="A0AAD0ZIW7"/>
<dbReference type="SUPFAM" id="SSF69279">
    <property type="entry name" value="Phage tail proteins"/>
    <property type="match status" value="2"/>
</dbReference>
<feature type="domain" description="Gp5/Type VI secretion system Vgr protein OB-fold" evidence="5">
    <location>
        <begin position="392"/>
        <end position="458"/>
    </location>
</feature>
<evidence type="ECO:0000256" key="2">
    <source>
        <dbReference type="ARBA" id="ARBA00005558"/>
    </source>
</evidence>
<dbReference type="SUPFAM" id="SSF69349">
    <property type="entry name" value="Phage fibre proteins"/>
    <property type="match status" value="1"/>
</dbReference>
<feature type="region of interest" description="Disordered" evidence="4">
    <location>
        <begin position="271"/>
        <end position="291"/>
    </location>
</feature>
<evidence type="ECO:0000256" key="1">
    <source>
        <dbReference type="ARBA" id="ARBA00004613"/>
    </source>
</evidence>
<dbReference type="GO" id="GO:0005576">
    <property type="term" value="C:extracellular region"/>
    <property type="evidence" value="ECO:0007669"/>
    <property type="project" value="UniProtKB-SubCell"/>
</dbReference>
<feature type="compositionally biased region" description="Basic and acidic residues" evidence="4">
    <location>
        <begin position="276"/>
        <end position="290"/>
    </location>
</feature>
<feature type="domain" description="Gp5/Type VI secretion system Vgr C-terminal trimerisation" evidence="6">
    <location>
        <begin position="476"/>
        <end position="582"/>
    </location>
</feature>
<dbReference type="Gene3D" id="4.10.220.110">
    <property type="match status" value="1"/>
</dbReference>
<reference evidence="7 8" key="1">
    <citation type="submission" date="2018-03" db="EMBL/GenBank/DDBJ databases">
        <title>Diversity of phytobeneficial traits revealed by whole-genome analysis of worldwide-isolated phenazine-producing Pseudomonas spp.</title>
        <authorList>
            <person name="Biessy A."/>
            <person name="Novinscak A."/>
            <person name="Blom J."/>
            <person name="Leger G."/>
            <person name="Thomashow L.S."/>
            <person name="Cazorla F.M."/>
            <person name="Josic D."/>
            <person name="Filion M."/>
        </authorList>
    </citation>
    <scope>NUCLEOTIDE SEQUENCE [LARGE SCALE GENOMIC DNA]</scope>
    <source>
        <strain evidence="7 8">ChPhzS24</strain>
    </source>
</reference>
<proteinExistence type="inferred from homology"/>
<comment type="subcellular location">
    <subcellularLocation>
        <location evidence="1">Secreted</location>
    </subcellularLocation>
</comment>
<sequence length="691" mass="76895">MFNASPQTHFSLTVNDFKHDLQVLSFTGQESISAPFSFDLELVSERPDLDIESLLHKQAFLAFNDQGAGIHGQVYRISQGDSGKRLTRYSLTLVPQLAYLAHRTNQRIFQQQTVPQIIAQILEEHGIQSDAYQFQLGSIYPARDYCVQYNESDLYFIQRLCWEEGIHYHFQHSKQGHALLFGDDQTIFPKLGRSTAYVQDSGLVADEPAIKGFNLRFATRTSRTTQRDYDFEKARMTLQADYRPAPENGQPDLEDYQYPGGFLQRERGKLSSQRALEGHRADYRQAEGRSDQPTLVSGHFLELSEHPRQEWNDLWLLTSVRHEGLQPQVLEESLPSDTSERKDDFHQGYRNTFTATPWDVFYRPQQAYEKPRILGSQTALVTGPRGEEIHCDQYGRIKVQFHWDREGQTDDKSSCWLRVASSWAGTSHGAVTIPRVGMEVLVSFLEGNPDSPLISGCLSNSANPVPYELPAHKTRSVFRSRSSPDSTGFNELHLEDRSGQELIYLRAQRDMEQKVENDSRLEVGNERIETIKGNSIVVLEAEDQRTVTADRKVQLKANDYLLVGSSSYTRVGQTLVAEAGQEVHLKAGANLILDAGASITLKAGGQHIVIGPGGIFSSTDIQIGGAPVGGTAANPILPGALTALMAPPALPPMIAPSQNALMAVSRVKSPDFCPICEACKNGLCLTEGATA</sequence>
<comment type="similarity">
    <text evidence="2">Belongs to the VgrG protein family.</text>
</comment>
<dbReference type="NCBIfam" id="TIGR03361">
    <property type="entry name" value="VI_Rhs_Vgr"/>
    <property type="match status" value="1"/>
</dbReference>
<dbReference type="InterPro" id="IPR017847">
    <property type="entry name" value="T6SS_RhsGE_Vgr_subset"/>
</dbReference>
<dbReference type="InterPro" id="IPR006531">
    <property type="entry name" value="Gp5/Vgr_OB"/>
</dbReference>
<keyword evidence="3" id="KW-0964">Secreted</keyword>
<dbReference type="Pfam" id="PF04717">
    <property type="entry name" value="Phage_base_V"/>
    <property type="match status" value="1"/>
</dbReference>
<evidence type="ECO:0000313" key="7">
    <source>
        <dbReference type="EMBL" id="AZE29998.1"/>
    </source>
</evidence>
<protein>
    <submittedName>
        <fullName evidence="7">VgrG protein</fullName>
    </submittedName>
</protein>